<reference evidence="2" key="1">
    <citation type="submission" date="2021-10" db="EMBL/GenBank/DDBJ databases">
        <title>Melipona bicolor Genome sequencing and assembly.</title>
        <authorList>
            <person name="Araujo N.S."/>
            <person name="Arias M.C."/>
        </authorList>
    </citation>
    <scope>NUCLEOTIDE SEQUENCE</scope>
    <source>
        <strain evidence="2">USP_2M_L1-L4_2017</strain>
        <tissue evidence="2">Whole body</tissue>
    </source>
</reference>
<dbReference type="AlphaFoldDB" id="A0AA40KNM3"/>
<sequence>DSITHGKFRRPRNRIDELRVTPMLARDRRRAHTGHQRTTTTTKTKQGQKGLEAGDSRADRNGGIYETGYRDFPRVTGGLGCFLSPRQPESRIRFQPIVAPSPLSPFSPFAGDECIATETEGTAESNRRLWTHSESLLEFSFTSLDRSCDSFPLFFFSVTLTSIEISDLLRFVN</sequence>
<feature type="non-terminal residue" evidence="2">
    <location>
        <position position="1"/>
    </location>
</feature>
<organism evidence="2 3">
    <name type="scientific">Melipona bicolor</name>
    <dbReference type="NCBI Taxonomy" id="60889"/>
    <lineage>
        <taxon>Eukaryota</taxon>
        <taxon>Metazoa</taxon>
        <taxon>Ecdysozoa</taxon>
        <taxon>Arthropoda</taxon>
        <taxon>Hexapoda</taxon>
        <taxon>Insecta</taxon>
        <taxon>Pterygota</taxon>
        <taxon>Neoptera</taxon>
        <taxon>Endopterygota</taxon>
        <taxon>Hymenoptera</taxon>
        <taxon>Apocrita</taxon>
        <taxon>Aculeata</taxon>
        <taxon>Apoidea</taxon>
        <taxon>Anthophila</taxon>
        <taxon>Apidae</taxon>
        <taxon>Melipona</taxon>
    </lineage>
</organism>
<dbReference type="Proteomes" id="UP001177670">
    <property type="component" value="Unassembled WGS sequence"/>
</dbReference>
<evidence type="ECO:0000313" key="2">
    <source>
        <dbReference type="EMBL" id="KAK1126862.1"/>
    </source>
</evidence>
<protein>
    <submittedName>
        <fullName evidence="2">Uncharacterized protein</fullName>
    </submittedName>
</protein>
<gene>
    <name evidence="2" type="ORF">K0M31_004483</name>
</gene>
<comment type="caution">
    <text evidence="2">The sequence shown here is derived from an EMBL/GenBank/DDBJ whole genome shotgun (WGS) entry which is preliminary data.</text>
</comment>
<proteinExistence type="predicted"/>
<dbReference type="EMBL" id="JAHYIQ010000013">
    <property type="protein sequence ID" value="KAK1126862.1"/>
    <property type="molecule type" value="Genomic_DNA"/>
</dbReference>
<name>A0AA40KNM3_9HYME</name>
<keyword evidence="3" id="KW-1185">Reference proteome</keyword>
<feature type="region of interest" description="Disordered" evidence="1">
    <location>
        <begin position="26"/>
        <end position="62"/>
    </location>
</feature>
<feature type="compositionally biased region" description="Low complexity" evidence="1">
    <location>
        <begin position="36"/>
        <end position="50"/>
    </location>
</feature>
<evidence type="ECO:0000313" key="3">
    <source>
        <dbReference type="Proteomes" id="UP001177670"/>
    </source>
</evidence>
<evidence type="ECO:0000256" key="1">
    <source>
        <dbReference type="SAM" id="MobiDB-lite"/>
    </source>
</evidence>
<accession>A0AA40KNM3</accession>